<dbReference type="Proteomes" id="UP001489902">
    <property type="component" value="Chromosome 2"/>
</dbReference>
<keyword evidence="2" id="KW-1185">Reference proteome</keyword>
<reference evidence="1 2" key="1">
    <citation type="submission" date="2024-04" db="EMBL/GenBank/DDBJ databases">
        <title>Complete genome sequence of Fusarium acuminatum.</title>
        <authorList>
            <person name="Lan B."/>
        </authorList>
    </citation>
    <scope>NUCLEOTIDE SEQUENCE [LARGE SCALE GENOMIC DNA]</scope>
    <source>
        <strain evidence="1">1A</strain>
    </source>
</reference>
<dbReference type="EMBL" id="CP151261">
    <property type="protein sequence ID" value="WZH43958.1"/>
    <property type="molecule type" value="Genomic_DNA"/>
</dbReference>
<evidence type="ECO:0000313" key="2">
    <source>
        <dbReference type="Proteomes" id="UP001489902"/>
    </source>
</evidence>
<organism evidence="1 2">
    <name type="scientific">Fusarium acuminatum</name>
    <dbReference type="NCBI Taxonomy" id="5515"/>
    <lineage>
        <taxon>Eukaryota</taxon>
        <taxon>Fungi</taxon>
        <taxon>Dikarya</taxon>
        <taxon>Ascomycota</taxon>
        <taxon>Pezizomycotina</taxon>
        <taxon>Sordariomycetes</taxon>
        <taxon>Hypocreomycetidae</taxon>
        <taxon>Hypocreales</taxon>
        <taxon>Nectriaceae</taxon>
        <taxon>Fusarium</taxon>
        <taxon>Fusarium tricinctum species complex</taxon>
    </lineage>
</organism>
<protein>
    <submittedName>
        <fullName evidence="1">Uncharacterized protein</fullName>
    </submittedName>
</protein>
<sequence>MGQDNSSTYFPKFPKFLLLPREVQDAVEIASQRWTPTIPLEIPRRSKPRVVEICQYSFVEFHGLTPRQYAPARVVDTSCDLVILHDPLFGLSMTVVEPNEEVIPEIKYLAMPYRLGDYEEMKEGNEGCLVDCVRAFPKLRVLYILVHPDVANKQVPNEHYLQSYYDACQETQAVVLSKTFLFRDRIYYEMPWKLHRDLIGPEELQFLLILLFEDAKRQRRDTDPELAIRFMTWQYAPGVRARFDKG</sequence>
<evidence type="ECO:0000313" key="1">
    <source>
        <dbReference type="EMBL" id="WZH43958.1"/>
    </source>
</evidence>
<gene>
    <name evidence="1" type="ORF">QYS62_004972</name>
</gene>
<proteinExistence type="predicted"/>
<accession>A0ABZ2WW31</accession>
<name>A0ABZ2WW31_9HYPO</name>